<accession>A0ABP8FFA8</accession>
<dbReference type="EMBL" id="BAABFN010000001">
    <property type="protein sequence ID" value="GAA4302452.1"/>
    <property type="molecule type" value="Genomic_DNA"/>
</dbReference>
<evidence type="ECO:0000313" key="4">
    <source>
        <dbReference type="EMBL" id="GAA4302452.1"/>
    </source>
</evidence>
<name>A0ABP8FFA8_9BACT</name>
<protein>
    <submittedName>
        <fullName evidence="4">Alcohol dehydrogenase catalytic domain-containing protein</fullName>
    </submittedName>
</protein>
<evidence type="ECO:0000259" key="2">
    <source>
        <dbReference type="Pfam" id="PF00107"/>
    </source>
</evidence>
<keyword evidence="5" id="KW-1185">Reference proteome</keyword>
<dbReference type="Pfam" id="PF08240">
    <property type="entry name" value="ADH_N"/>
    <property type="match status" value="1"/>
</dbReference>
<dbReference type="SUPFAM" id="SSF51735">
    <property type="entry name" value="NAD(P)-binding Rossmann-fold domains"/>
    <property type="match status" value="1"/>
</dbReference>
<gene>
    <name evidence="4" type="ORF">GCM10023143_04830</name>
</gene>
<evidence type="ECO:0000313" key="5">
    <source>
        <dbReference type="Proteomes" id="UP001501207"/>
    </source>
</evidence>
<dbReference type="InterPro" id="IPR013154">
    <property type="entry name" value="ADH-like_N"/>
</dbReference>
<dbReference type="Gene3D" id="3.40.50.720">
    <property type="entry name" value="NAD(P)-binding Rossmann-like Domain"/>
    <property type="match status" value="1"/>
</dbReference>
<dbReference type="PANTHER" id="PTHR43401">
    <property type="entry name" value="L-THREONINE 3-DEHYDROGENASE"/>
    <property type="match status" value="1"/>
</dbReference>
<dbReference type="Pfam" id="PF00107">
    <property type="entry name" value="ADH_zinc_N"/>
    <property type="match status" value="1"/>
</dbReference>
<comment type="caution">
    <text evidence="4">The sequence shown here is derived from an EMBL/GenBank/DDBJ whole genome shotgun (WGS) entry which is preliminary data.</text>
</comment>
<proteinExistence type="predicted"/>
<organism evidence="4 5">
    <name type="scientific">Compostibacter hankyongensis</name>
    <dbReference type="NCBI Taxonomy" id="1007089"/>
    <lineage>
        <taxon>Bacteria</taxon>
        <taxon>Pseudomonadati</taxon>
        <taxon>Bacteroidota</taxon>
        <taxon>Chitinophagia</taxon>
        <taxon>Chitinophagales</taxon>
        <taxon>Chitinophagaceae</taxon>
        <taxon>Compostibacter</taxon>
    </lineage>
</organism>
<dbReference type="InterPro" id="IPR036291">
    <property type="entry name" value="NAD(P)-bd_dom_sf"/>
</dbReference>
<dbReference type="InterPro" id="IPR011032">
    <property type="entry name" value="GroES-like_sf"/>
</dbReference>
<dbReference type="PANTHER" id="PTHR43401:SF2">
    <property type="entry name" value="L-THREONINE 3-DEHYDROGENASE"/>
    <property type="match status" value="1"/>
</dbReference>
<keyword evidence="1" id="KW-0560">Oxidoreductase</keyword>
<dbReference type="InterPro" id="IPR013149">
    <property type="entry name" value="ADH-like_C"/>
</dbReference>
<dbReference type="InterPro" id="IPR050129">
    <property type="entry name" value="Zn_alcohol_dh"/>
</dbReference>
<evidence type="ECO:0000259" key="3">
    <source>
        <dbReference type="Pfam" id="PF08240"/>
    </source>
</evidence>
<feature type="domain" description="Alcohol dehydrogenase-like N-terminal" evidence="3">
    <location>
        <begin position="37"/>
        <end position="146"/>
    </location>
</feature>
<evidence type="ECO:0000256" key="1">
    <source>
        <dbReference type="ARBA" id="ARBA00023002"/>
    </source>
</evidence>
<dbReference type="SUPFAM" id="SSF50129">
    <property type="entry name" value="GroES-like"/>
    <property type="match status" value="1"/>
</dbReference>
<dbReference type="Gene3D" id="3.90.180.10">
    <property type="entry name" value="Medium-chain alcohol dehydrogenases, catalytic domain"/>
    <property type="match status" value="1"/>
</dbReference>
<feature type="domain" description="Alcohol dehydrogenase-like C-terminal" evidence="2">
    <location>
        <begin position="185"/>
        <end position="311"/>
    </location>
</feature>
<sequence length="352" mass="37678">MNAILTLSLKEDNDMKAAIYKGNKTFCTGESRMIPPGRGEVSLKVAYCGICGTDVHIYHGEMDRRVNIPQVIGHEVSAEVIAAGEGVTGMHPGDKVVVRPLKPGPPVPSDKGYTHIGKHLRFMGIDTPGGMQHYWTVPADTLHHLPSGVSLQHGALIEPLAVACHDVRIGRVEAGEHAVVIGGGPIGMLIALVIRAKGGKVLLAEVNEHRLKLAAELGISGVNPMQRDLAAAVEDFSAGAMADVVFEVSGSAAGVKEMTRLPNIRGRIVMVAIHAAAREVDLFSFFWKEIEMRGARVYEPEDFEAALSLAADGLVPLPALISGVAGIDQVQEVFEQIDRHPEGMKYLIDCNS</sequence>
<dbReference type="Proteomes" id="UP001501207">
    <property type="component" value="Unassembled WGS sequence"/>
</dbReference>
<reference evidence="5" key="1">
    <citation type="journal article" date="2019" name="Int. J. Syst. Evol. Microbiol.">
        <title>The Global Catalogue of Microorganisms (GCM) 10K type strain sequencing project: providing services to taxonomists for standard genome sequencing and annotation.</title>
        <authorList>
            <consortium name="The Broad Institute Genomics Platform"/>
            <consortium name="The Broad Institute Genome Sequencing Center for Infectious Disease"/>
            <person name="Wu L."/>
            <person name="Ma J."/>
        </authorList>
    </citation>
    <scope>NUCLEOTIDE SEQUENCE [LARGE SCALE GENOMIC DNA]</scope>
    <source>
        <strain evidence="5">JCM 17664</strain>
    </source>
</reference>